<dbReference type="InterPro" id="IPR021320">
    <property type="entry name" value="DUF2905"/>
</dbReference>
<feature type="transmembrane region" description="Helical" evidence="1">
    <location>
        <begin position="43"/>
        <end position="66"/>
    </location>
</feature>
<dbReference type="PANTHER" id="PTHR36443:SF1">
    <property type="entry name" value="BSR5223 PROTEIN"/>
    <property type="match status" value="1"/>
</dbReference>
<proteinExistence type="predicted"/>
<dbReference type="Pfam" id="PF11146">
    <property type="entry name" value="DUF2905"/>
    <property type="match status" value="1"/>
</dbReference>
<dbReference type="EMBL" id="DXEZ01000061">
    <property type="protein sequence ID" value="HIX53810.1"/>
    <property type="molecule type" value="Genomic_DNA"/>
</dbReference>
<evidence type="ECO:0000313" key="3">
    <source>
        <dbReference type="Proteomes" id="UP000824156"/>
    </source>
</evidence>
<dbReference type="Proteomes" id="UP000824156">
    <property type="component" value="Unassembled WGS sequence"/>
</dbReference>
<keyword evidence="1" id="KW-0472">Membrane</keyword>
<accession>A0A9D1W725</accession>
<dbReference type="AlphaFoldDB" id="A0A9D1W725"/>
<organism evidence="2 3">
    <name type="scientific">Candidatus Sphingobacterium stercoripullorum</name>
    <dbReference type="NCBI Taxonomy" id="2838759"/>
    <lineage>
        <taxon>Bacteria</taxon>
        <taxon>Pseudomonadati</taxon>
        <taxon>Bacteroidota</taxon>
        <taxon>Sphingobacteriia</taxon>
        <taxon>Sphingobacteriales</taxon>
        <taxon>Sphingobacteriaceae</taxon>
        <taxon>Sphingobacterium</taxon>
    </lineage>
</organism>
<gene>
    <name evidence="2" type="ORF">H9853_02190</name>
</gene>
<sequence>MGKVLILVGFLLVIIGALLHFTTFNFHWFGRLPGDIRIENQNYSVFIPLTSMLLISVVGSFILWIIRRF</sequence>
<name>A0A9D1W725_9SPHI</name>
<keyword evidence="1" id="KW-0812">Transmembrane</keyword>
<reference evidence="2" key="2">
    <citation type="submission" date="2021-04" db="EMBL/GenBank/DDBJ databases">
        <authorList>
            <person name="Gilroy R."/>
        </authorList>
    </citation>
    <scope>NUCLEOTIDE SEQUENCE</scope>
    <source>
        <strain evidence="2">1719</strain>
    </source>
</reference>
<dbReference type="PANTHER" id="PTHR36443">
    <property type="entry name" value="BSR5223 PROTEIN"/>
    <property type="match status" value="1"/>
</dbReference>
<evidence type="ECO:0000313" key="2">
    <source>
        <dbReference type="EMBL" id="HIX53810.1"/>
    </source>
</evidence>
<reference evidence="2" key="1">
    <citation type="journal article" date="2021" name="PeerJ">
        <title>Extensive microbial diversity within the chicken gut microbiome revealed by metagenomics and culture.</title>
        <authorList>
            <person name="Gilroy R."/>
            <person name="Ravi A."/>
            <person name="Getino M."/>
            <person name="Pursley I."/>
            <person name="Horton D.L."/>
            <person name="Alikhan N.F."/>
            <person name="Baker D."/>
            <person name="Gharbi K."/>
            <person name="Hall N."/>
            <person name="Watson M."/>
            <person name="Adriaenssens E.M."/>
            <person name="Foster-Nyarko E."/>
            <person name="Jarju S."/>
            <person name="Secka A."/>
            <person name="Antonio M."/>
            <person name="Oren A."/>
            <person name="Chaudhuri R.R."/>
            <person name="La Ragione R."/>
            <person name="Hildebrand F."/>
            <person name="Pallen M.J."/>
        </authorList>
    </citation>
    <scope>NUCLEOTIDE SEQUENCE</scope>
    <source>
        <strain evidence="2">1719</strain>
    </source>
</reference>
<evidence type="ECO:0000256" key="1">
    <source>
        <dbReference type="SAM" id="Phobius"/>
    </source>
</evidence>
<protein>
    <submittedName>
        <fullName evidence="2">DUF2905 domain-containing protein</fullName>
    </submittedName>
</protein>
<keyword evidence="1" id="KW-1133">Transmembrane helix</keyword>
<comment type="caution">
    <text evidence="2">The sequence shown here is derived from an EMBL/GenBank/DDBJ whole genome shotgun (WGS) entry which is preliminary data.</text>
</comment>